<dbReference type="GO" id="GO:0005886">
    <property type="term" value="C:plasma membrane"/>
    <property type="evidence" value="ECO:0007669"/>
    <property type="project" value="UniProtKB-SubCell"/>
</dbReference>
<evidence type="ECO:0000256" key="12">
    <source>
        <dbReference type="ARBA" id="ARBA00038669"/>
    </source>
</evidence>
<dbReference type="InterPro" id="IPR050388">
    <property type="entry name" value="ABC_Ni/Peptide_Import"/>
</dbReference>
<protein>
    <recommendedName>
        <fullName evidence="14">Nickel import system ATP-binding protein NikD</fullName>
        <ecNumber evidence="13">7.2.2.11</ecNumber>
    </recommendedName>
</protein>
<evidence type="ECO:0000256" key="14">
    <source>
        <dbReference type="ARBA" id="ARBA00044143"/>
    </source>
</evidence>
<dbReference type="AlphaFoldDB" id="A0A498D7R7"/>
<keyword evidence="4" id="KW-1003">Cell membrane</keyword>
<comment type="subunit">
    <text evidence="12">The complex is composed of two ATP-binding proteins (NikD and NikE), two transmembrane proteins (NikB and NikC) and a solute-binding protein (NikA).</text>
</comment>
<dbReference type="InterPro" id="IPR003439">
    <property type="entry name" value="ABC_transporter-like_ATP-bd"/>
</dbReference>
<evidence type="ECO:0000256" key="4">
    <source>
        <dbReference type="ARBA" id="ARBA00022475"/>
    </source>
</evidence>
<dbReference type="InterPro" id="IPR017871">
    <property type="entry name" value="ABC_transporter-like_CS"/>
</dbReference>
<dbReference type="Pfam" id="PF00005">
    <property type="entry name" value="ABC_tran"/>
    <property type="match status" value="2"/>
</dbReference>
<proteinExistence type="inferred from homology"/>
<dbReference type="OrthoDB" id="9802264at2"/>
<reference evidence="17 18" key="1">
    <citation type="submission" date="2018-10" db="EMBL/GenBank/DDBJ databases">
        <title>Oceanobacillus sp. YLB-02 draft genome.</title>
        <authorList>
            <person name="Yu L."/>
        </authorList>
    </citation>
    <scope>NUCLEOTIDE SEQUENCE [LARGE SCALE GENOMIC DNA]</scope>
    <source>
        <strain evidence="17 18">YLB-02</strain>
    </source>
</reference>
<evidence type="ECO:0000256" key="5">
    <source>
        <dbReference type="ARBA" id="ARBA00022596"/>
    </source>
</evidence>
<dbReference type="GO" id="GO:0005524">
    <property type="term" value="F:ATP binding"/>
    <property type="evidence" value="ECO:0007669"/>
    <property type="project" value="UniProtKB-KW"/>
</dbReference>
<keyword evidence="8" id="KW-1278">Translocase</keyword>
<evidence type="ECO:0000313" key="17">
    <source>
        <dbReference type="EMBL" id="RLL42094.1"/>
    </source>
</evidence>
<dbReference type="Proteomes" id="UP000270219">
    <property type="component" value="Unassembled WGS sequence"/>
</dbReference>
<keyword evidence="10" id="KW-0921">Nickel transport</keyword>
<evidence type="ECO:0000256" key="2">
    <source>
        <dbReference type="ARBA" id="ARBA00005417"/>
    </source>
</evidence>
<comment type="catalytic activity">
    <reaction evidence="15">
        <text>Ni(2+)(out) + ATP + H2O = Ni(2+)(in) + ADP + phosphate + H(+)</text>
        <dbReference type="Rhea" id="RHEA:15557"/>
        <dbReference type="ChEBI" id="CHEBI:15377"/>
        <dbReference type="ChEBI" id="CHEBI:15378"/>
        <dbReference type="ChEBI" id="CHEBI:30616"/>
        <dbReference type="ChEBI" id="CHEBI:43474"/>
        <dbReference type="ChEBI" id="CHEBI:49786"/>
        <dbReference type="ChEBI" id="CHEBI:456216"/>
        <dbReference type="EC" id="7.2.2.11"/>
    </reaction>
    <physiologicalReaction direction="left-to-right" evidence="15">
        <dbReference type="Rhea" id="RHEA:15558"/>
    </physiologicalReaction>
</comment>
<name>A0A498D7R7_9BACI</name>
<dbReference type="PANTHER" id="PTHR43297:SF13">
    <property type="entry name" value="NICKEL ABC TRANSPORTER, ATP-BINDING PROTEIN"/>
    <property type="match status" value="1"/>
</dbReference>
<dbReference type="EC" id="7.2.2.11" evidence="13"/>
<keyword evidence="18" id="KW-1185">Reference proteome</keyword>
<sequence length="473" mass="52851">MEMPLLEVNDFSLTFRTYERGLREKELTVIRKLNMNIKRSEIVAVVGASGSGKSLLANAILGILPEHVHTNGEIKYKGRVLERREQEKLRGKEICLIPQSVNALDPLMKTGKQVRHSIKKGNRHEIQRSIFRKVGLPIEAGEKYPFELSGGMARRVLAISAFVDNPELIIADEPTPGMDPAALQETISILKQLAGAGKGILFITHDIDTALKLADKVVVFNKGETIEEASVDAFSGTGEKLKHPFTKNLWNSMPQNKFLPIKKITNRDIQGELKAQELCYSYPQGSTLFHELSLTIKPGEIVGLHGYSGSGKTTMAKIIAGYLKPEEGRVIIDGHPSQTRGHSPVQLVWQHPEKAINPRWKLKKVLQESGMENSPLLDELGIKKEWLERWPSELSGGELQRICVARALNKHTKYLIADEMTTMLDTVTQAKIWQVVIKLARERNLGVLAISHDHALLDRISDVIVDFKDISNV</sequence>
<evidence type="ECO:0000256" key="15">
    <source>
        <dbReference type="ARBA" id="ARBA00048610"/>
    </source>
</evidence>
<dbReference type="EMBL" id="RCHR01000006">
    <property type="protein sequence ID" value="RLL42094.1"/>
    <property type="molecule type" value="Genomic_DNA"/>
</dbReference>
<dbReference type="RefSeq" id="WP_121524433.1">
    <property type="nucleotide sequence ID" value="NZ_RCHR01000006.1"/>
</dbReference>
<evidence type="ECO:0000256" key="7">
    <source>
        <dbReference type="ARBA" id="ARBA00022840"/>
    </source>
</evidence>
<evidence type="ECO:0000259" key="16">
    <source>
        <dbReference type="PROSITE" id="PS50893"/>
    </source>
</evidence>
<evidence type="ECO:0000256" key="8">
    <source>
        <dbReference type="ARBA" id="ARBA00022967"/>
    </source>
</evidence>
<keyword evidence="5" id="KW-0533">Nickel</keyword>
<keyword evidence="6" id="KW-0547">Nucleotide-binding</keyword>
<evidence type="ECO:0000256" key="10">
    <source>
        <dbReference type="ARBA" id="ARBA00023112"/>
    </source>
</evidence>
<comment type="caution">
    <text evidence="17">The sequence shown here is derived from an EMBL/GenBank/DDBJ whole genome shotgun (WGS) entry which is preliminary data.</text>
</comment>
<evidence type="ECO:0000256" key="3">
    <source>
        <dbReference type="ARBA" id="ARBA00022448"/>
    </source>
</evidence>
<evidence type="ECO:0000256" key="11">
    <source>
        <dbReference type="ARBA" id="ARBA00023136"/>
    </source>
</evidence>
<dbReference type="PANTHER" id="PTHR43297">
    <property type="entry name" value="OLIGOPEPTIDE TRANSPORT ATP-BINDING PROTEIN APPD"/>
    <property type="match status" value="1"/>
</dbReference>
<evidence type="ECO:0000313" key="18">
    <source>
        <dbReference type="Proteomes" id="UP000270219"/>
    </source>
</evidence>
<feature type="domain" description="ABC transporter" evidence="16">
    <location>
        <begin position="273"/>
        <end position="473"/>
    </location>
</feature>
<dbReference type="Gene3D" id="3.40.50.300">
    <property type="entry name" value="P-loop containing nucleotide triphosphate hydrolases"/>
    <property type="match status" value="2"/>
</dbReference>
<dbReference type="SUPFAM" id="SSF52540">
    <property type="entry name" value="P-loop containing nucleoside triphosphate hydrolases"/>
    <property type="match status" value="2"/>
</dbReference>
<comment type="subcellular location">
    <subcellularLocation>
        <location evidence="1">Cell membrane</location>
        <topology evidence="1">Peripheral membrane protein</topology>
    </subcellularLocation>
</comment>
<keyword evidence="9" id="KW-0406">Ion transport</keyword>
<gene>
    <name evidence="17" type="ORF">D8M04_16060</name>
</gene>
<dbReference type="GO" id="GO:0016887">
    <property type="term" value="F:ATP hydrolysis activity"/>
    <property type="evidence" value="ECO:0007669"/>
    <property type="project" value="InterPro"/>
</dbReference>
<dbReference type="InterPro" id="IPR003593">
    <property type="entry name" value="AAA+_ATPase"/>
</dbReference>
<accession>A0A498D7R7</accession>
<keyword evidence="11" id="KW-0472">Membrane</keyword>
<dbReference type="SMART" id="SM00382">
    <property type="entry name" value="AAA"/>
    <property type="match status" value="2"/>
</dbReference>
<dbReference type="PROSITE" id="PS50893">
    <property type="entry name" value="ABC_TRANSPORTER_2"/>
    <property type="match status" value="2"/>
</dbReference>
<dbReference type="InterPro" id="IPR027417">
    <property type="entry name" value="P-loop_NTPase"/>
</dbReference>
<evidence type="ECO:0000256" key="13">
    <source>
        <dbReference type="ARBA" id="ARBA00039098"/>
    </source>
</evidence>
<keyword evidence="7 17" id="KW-0067">ATP-binding</keyword>
<evidence type="ECO:0000256" key="1">
    <source>
        <dbReference type="ARBA" id="ARBA00004202"/>
    </source>
</evidence>
<evidence type="ECO:0000256" key="9">
    <source>
        <dbReference type="ARBA" id="ARBA00023065"/>
    </source>
</evidence>
<feature type="domain" description="ABC transporter" evidence="16">
    <location>
        <begin position="6"/>
        <end position="247"/>
    </location>
</feature>
<organism evidence="17 18">
    <name type="scientific">Oceanobacillus piezotolerans</name>
    <dbReference type="NCBI Taxonomy" id="2448030"/>
    <lineage>
        <taxon>Bacteria</taxon>
        <taxon>Bacillati</taxon>
        <taxon>Bacillota</taxon>
        <taxon>Bacilli</taxon>
        <taxon>Bacillales</taxon>
        <taxon>Bacillaceae</taxon>
        <taxon>Oceanobacillus</taxon>
    </lineage>
</organism>
<dbReference type="PROSITE" id="PS00211">
    <property type="entry name" value="ABC_TRANSPORTER_1"/>
    <property type="match status" value="1"/>
</dbReference>
<keyword evidence="3" id="KW-0813">Transport</keyword>
<dbReference type="GO" id="GO:0015413">
    <property type="term" value="F:ABC-type nickel transporter activity"/>
    <property type="evidence" value="ECO:0007669"/>
    <property type="project" value="UniProtKB-EC"/>
</dbReference>
<comment type="similarity">
    <text evidence="2">Belongs to the ABC transporter superfamily.</text>
</comment>
<evidence type="ECO:0000256" key="6">
    <source>
        <dbReference type="ARBA" id="ARBA00022741"/>
    </source>
</evidence>